<keyword evidence="6" id="KW-1185">Reference proteome</keyword>
<dbReference type="AlphaFoldDB" id="A0A942I5N6"/>
<dbReference type="InterPro" id="IPR002020">
    <property type="entry name" value="Citrate_synthase"/>
</dbReference>
<name>A0A942I5N6_9HYPH</name>
<dbReference type="Gene3D" id="1.10.230.10">
    <property type="entry name" value="Cytochrome P450-Terp, domain 2"/>
    <property type="match status" value="1"/>
</dbReference>
<dbReference type="Pfam" id="PF00285">
    <property type="entry name" value="Citrate_synt"/>
    <property type="match status" value="1"/>
</dbReference>
<dbReference type="Gene3D" id="1.10.580.10">
    <property type="entry name" value="Citrate Synthase, domain 1"/>
    <property type="match status" value="2"/>
</dbReference>
<keyword evidence="4" id="KW-0808">Transferase</keyword>
<gene>
    <name evidence="5" type="ORF">KD146_05975</name>
</gene>
<dbReference type="Proteomes" id="UP000678281">
    <property type="component" value="Unassembled WGS sequence"/>
</dbReference>
<dbReference type="PANTHER" id="PTHR11739:SF4">
    <property type="entry name" value="CITRATE SYNTHASE, PEROXISOMAL"/>
    <property type="match status" value="1"/>
</dbReference>
<comment type="caution">
    <text evidence="5">The sequence shown here is derived from an EMBL/GenBank/DDBJ whole genome shotgun (WGS) entry which is preliminary data.</text>
</comment>
<evidence type="ECO:0000256" key="3">
    <source>
        <dbReference type="ARBA" id="ARBA00012972"/>
    </source>
</evidence>
<sequence>MDWLNTNEALTLLGTQPQTLYANVSRGRIKAKRDPNDSRKSLYRGDDVRRLAKRAAGRRRQETVAAEAIRWGEPVMPSSLSTIEEGRLLYRGQDAVELSERATLEQVAALLWEVDGFQLPTRPRGVAPSLQAAFVAMAERAAIDPPSIGRSEAILRSEAISVLATLASSLVGGRSATDPLHVALAISWDRAGAADIIRRALVLLADHELNASTFATRVTVSTGAALSAGVLSGLATLSGPLHGGAGKAAQALGAEAKAIGAEAAVLARLGQGVPLPAFGHQLYPDGDIRAAALFGRFTPPEHFAALHAAATKITGERANIDFALAALTEAYDLPSDAPLVLFSLARCVGWLAHGLEQATSGQLIRPRAHYVAVAGDR</sequence>
<dbReference type="InterPro" id="IPR016142">
    <property type="entry name" value="Citrate_synth-like_lrg_a-sub"/>
</dbReference>
<dbReference type="PRINTS" id="PR00143">
    <property type="entry name" value="CITRTSNTHASE"/>
</dbReference>
<dbReference type="GO" id="GO:0036440">
    <property type="term" value="F:citrate synthase activity"/>
    <property type="evidence" value="ECO:0007669"/>
    <property type="project" value="UniProtKB-EC"/>
</dbReference>
<comment type="similarity">
    <text evidence="2">Belongs to the citrate synthase family.</text>
</comment>
<proteinExistence type="inferred from homology"/>
<dbReference type="InterPro" id="IPR036969">
    <property type="entry name" value="Citrate_synthase_sf"/>
</dbReference>
<evidence type="ECO:0000256" key="2">
    <source>
        <dbReference type="ARBA" id="ARBA00010566"/>
    </source>
</evidence>
<evidence type="ECO:0000256" key="4">
    <source>
        <dbReference type="ARBA" id="ARBA00022679"/>
    </source>
</evidence>
<dbReference type="SUPFAM" id="SSF48256">
    <property type="entry name" value="Citrate synthase"/>
    <property type="match status" value="1"/>
</dbReference>
<dbReference type="EMBL" id="JAGXTP010000001">
    <property type="protein sequence ID" value="MBS3848242.1"/>
    <property type="molecule type" value="Genomic_DNA"/>
</dbReference>
<dbReference type="GO" id="GO:0005829">
    <property type="term" value="C:cytosol"/>
    <property type="evidence" value="ECO:0007669"/>
    <property type="project" value="TreeGrafter"/>
</dbReference>
<evidence type="ECO:0000313" key="5">
    <source>
        <dbReference type="EMBL" id="MBS3848242.1"/>
    </source>
</evidence>
<evidence type="ECO:0000313" key="6">
    <source>
        <dbReference type="Proteomes" id="UP000678281"/>
    </source>
</evidence>
<evidence type="ECO:0000256" key="1">
    <source>
        <dbReference type="ARBA" id="ARBA00004751"/>
    </source>
</evidence>
<dbReference type="EC" id="2.3.3.16" evidence="3"/>
<dbReference type="GO" id="GO:0005975">
    <property type="term" value="P:carbohydrate metabolic process"/>
    <property type="evidence" value="ECO:0007669"/>
    <property type="project" value="TreeGrafter"/>
</dbReference>
<organism evidence="5 6">
    <name type="scientific">Devosia litorisediminis</name>
    <dbReference type="NCBI Taxonomy" id="2829817"/>
    <lineage>
        <taxon>Bacteria</taxon>
        <taxon>Pseudomonadati</taxon>
        <taxon>Pseudomonadota</taxon>
        <taxon>Alphaproteobacteria</taxon>
        <taxon>Hyphomicrobiales</taxon>
        <taxon>Devosiaceae</taxon>
        <taxon>Devosia</taxon>
    </lineage>
</organism>
<dbReference type="CDD" id="cd06102">
    <property type="entry name" value="citrate_synt_like_2"/>
    <property type="match status" value="1"/>
</dbReference>
<accession>A0A942I5N6</accession>
<comment type="pathway">
    <text evidence="1">Carbohydrate metabolism; tricarboxylic acid cycle; isocitrate from oxaloacetate: step 1/2.</text>
</comment>
<dbReference type="GO" id="GO:0006099">
    <property type="term" value="P:tricarboxylic acid cycle"/>
    <property type="evidence" value="ECO:0007669"/>
    <property type="project" value="TreeGrafter"/>
</dbReference>
<dbReference type="PANTHER" id="PTHR11739">
    <property type="entry name" value="CITRATE SYNTHASE"/>
    <property type="match status" value="1"/>
</dbReference>
<protein>
    <recommendedName>
        <fullName evidence="3">citrate synthase (unknown stereospecificity)</fullName>
        <ecNumber evidence="3">2.3.3.16</ecNumber>
    </recommendedName>
</protein>
<reference evidence="5" key="1">
    <citation type="submission" date="2021-04" db="EMBL/GenBank/DDBJ databases">
        <title>Devosia litorisediminis sp. nov., isolated from a sand dune.</title>
        <authorList>
            <person name="Park S."/>
            <person name="Yoon J.-H."/>
        </authorList>
    </citation>
    <scope>NUCLEOTIDE SEQUENCE</scope>
    <source>
        <strain evidence="5">BSSL-BM10</strain>
    </source>
</reference>
<dbReference type="InterPro" id="IPR016143">
    <property type="entry name" value="Citrate_synth-like_sm_a-sub"/>
</dbReference>
<dbReference type="RefSeq" id="WP_212657803.1">
    <property type="nucleotide sequence ID" value="NZ_JAGXTP010000001.1"/>
</dbReference>